<dbReference type="PANTHER" id="PTHR30028:SF0">
    <property type="entry name" value="PROTEIN ALUMINUM SENSITIVE 3"/>
    <property type="match status" value="1"/>
</dbReference>
<keyword evidence="8" id="KW-1185">Reference proteome</keyword>
<evidence type="ECO:0000313" key="7">
    <source>
        <dbReference type="EMBL" id="MFC7395232.1"/>
    </source>
</evidence>
<dbReference type="Proteomes" id="UP001596505">
    <property type="component" value="Unassembled WGS sequence"/>
</dbReference>
<feature type="transmembrane region" description="Helical" evidence="6">
    <location>
        <begin position="6"/>
        <end position="23"/>
    </location>
</feature>
<name>A0ABW2Q0S3_9BACL</name>
<reference evidence="8" key="1">
    <citation type="journal article" date="2019" name="Int. J. Syst. Evol. Microbiol.">
        <title>The Global Catalogue of Microorganisms (GCM) 10K type strain sequencing project: providing services to taxonomists for standard genome sequencing and annotation.</title>
        <authorList>
            <consortium name="The Broad Institute Genomics Platform"/>
            <consortium name="The Broad Institute Genome Sequencing Center for Infectious Disease"/>
            <person name="Wu L."/>
            <person name="Ma J."/>
        </authorList>
    </citation>
    <scope>NUCLEOTIDE SEQUENCE [LARGE SCALE GENOMIC DNA]</scope>
    <source>
        <strain evidence="8">CGMCC 1.16305</strain>
    </source>
</reference>
<dbReference type="EMBL" id="JBHTCO010000043">
    <property type="protein sequence ID" value="MFC7395232.1"/>
    <property type="molecule type" value="Genomic_DNA"/>
</dbReference>
<dbReference type="RefSeq" id="WP_380969552.1">
    <property type="nucleotide sequence ID" value="NZ_JBHTCO010000043.1"/>
</dbReference>
<comment type="subcellular location">
    <subcellularLocation>
        <location evidence="1">Membrane</location>
        <topology evidence="1">Multi-pass membrane protein</topology>
    </subcellularLocation>
</comment>
<comment type="caution">
    <text evidence="7">The sequence shown here is derived from an EMBL/GenBank/DDBJ whole genome shotgun (WGS) entry which is preliminary data.</text>
</comment>
<feature type="transmembrane region" description="Helical" evidence="6">
    <location>
        <begin position="88"/>
        <end position="111"/>
    </location>
</feature>
<evidence type="ECO:0000256" key="2">
    <source>
        <dbReference type="ARBA" id="ARBA00005268"/>
    </source>
</evidence>
<organism evidence="7 8">
    <name type="scientific">Scopulibacillus cellulosilyticus</name>
    <dbReference type="NCBI Taxonomy" id="2665665"/>
    <lineage>
        <taxon>Bacteria</taxon>
        <taxon>Bacillati</taxon>
        <taxon>Bacillota</taxon>
        <taxon>Bacilli</taxon>
        <taxon>Bacillales</taxon>
        <taxon>Sporolactobacillaceae</taxon>
        <taxon>Scopulibacillus</taxon>
    </lineage>
</organism>
<dbReference type="PANTHER" id="PTHR30028">
    <property type="entry name" value="UPF0014 INNER MEMBRANE PROTEIN YBBM-RELATED"/>
    <property type="match status" value="1"/>
</dbReference>
<proteinExistence type="inferred from homology"/>
<evidence type="ECO:0000256" key="4">
    <source>
        <dbReference type="ARBA" id="ARBA00022989"/>
    </source>
</evidence>
<gene>
    <name evidence="7" type="ORF">ACFQRG_20190</name>
</gene>
<feature type="transmembrane region" description="Helical" evidence="6">
    <location>
        <begin position="187"/>
        <end position="207"/>
    </location>
</feature>
<accession>A0ABW2Q0S3</accession>
<comment type="similarity">
    <text evidence="2">Belongs to the UPF0014 family.</text>
</comment>
<feature type="transmembrane region" description="Helical" evidence="6">
    <location>
        <begin position="59"/>
        <end position="76"/>
    </location>
</feature>
<dbReference type="InterPro" id="IPR005226">
    <property type="entry name" value="UPF0014_fam"/>
</dbReference>
<keyword evidence="3 6" id="KW-0812">Transmembrane</keyword>
<evidence type="ECO:0000256" key="6">
    <source>
        <dbReference type="SAM" id="Phobius"/>
    </source>
</evidence>
<keyword evidence="4 6" id="KW-1133">Transmembrane helix</keyword>
<evidence type="ECO:0000256" key="3">
    <source>
        <dbReference type="ARBA" id="ARBA00022692"/>
    </source>
</evidence>
<dbReference type="Pfam" id="PF03649">
    <property type="entry name" value="UPF0014"/>
    <property type="match status" value="1"/>
</dbReference>
<feature type="transmembrane region" description="Helical" evidence="6">
    <location>
        <begin position="213"/>
        <end position="236"/>
    </location>
</feature>
<evidence type="ECO:0000256" key="1">
    <source>
        <dbReference type="ARBA" id="ARBA00004141"/>
    </source>
</evidence>
<feature type="transmembrane region" description="Helical" evidence="6">
    <location>
        <begin position="35"/>
        <end position="53"/>
    </location>
</feature>
<evidence type="ECO:0000313" key="8">
    <source>
        <dbReference type="Proteomes" id="UP001596505"/>
    </source>
</evidence>
<protein>
    <submittedName>
        <fullName evidence="7">ABC transporter permease</fullName>
    </submittedName>
</protein>
<evidence type="ECO:0000256" key="5">
    <source>
        <dbReference type="ARBA" id="ARBA00023136"/>
    </source>
</evidence>
<keyword evidence="5 6" id="KW-0472">Membrane</keyword>
<sequence>MSNLALFSTLLFILITIMISYWQKLGLERDLAINTVRSAVQLFLIGYVLQYVFRSNQPGLIILIIMMMIGVASLNVSQRAKGFRGIWWKVAITIAFTETLTLVLMLGFRIIEPTPRYIIPMGGMVAGNSMIACSLFLSQMNREVETSSGEIETLLALGATTRQSIQDVLARAVKASMIPNIDNMKTVGLVMLPGVMTGMIVAGASPIEAVRYQILIMFLFAASPAVTSMLLSLITYRMWFTKDSMLSEKSRRYSS</sequence>
<feature type="transmembrane region" description="Helical" evidence="6">
    <location>
        <begin position="117"/>
        <end position="137"/>
    </location>
</feature>